<keyword evidence="1 4" id="KW-0808">Transferase</keyword>
<dbReference type="RefSeq" id="WP_271164084.1">
    <property type="nucleotide sequence ID" value="NZ_BSFD01000002.1"/>
</dbReference>
<reference evidence="4" key="2">
    <citation type="submission" date="2023-01" db="EMBL/GenBank/DDBJ databases">
        <authorList>
            <person name="Sun Q."/>
            <person name="Evtushenko L."/>
        </authorList>
    </citation>
    <scope>NUCLEOTIDE SEQUENCE</scope>
    <source>
        <strain evidence="4">VKM B-1499</strain>
    </source>
</reference>
<dbReference type="PANTHER" id="PTHR46401:SF2">
    <property type="entry name" value="GLYCOSYLTRANSFERASE WBBK-RELATED"/>
    <property type="match status" value="1"/>
</dbReference>
<proteinExistence type="predicted"/>
<dbReference type="InterPro" id="IPR001296">
    <property type="entry name" value="Glyco_trans_1"/>
</dbReference>
<dbReference type="PANTHER" id="PTHR46401">
    <property type="entry name" value="GLYCOSYLTRANSFERASE WBBK-RELATED"/>
    <property type="match status" value="1"/>
</dbReference>
<dbReference type="Pfam" id="PF00534">
    <property type="entry name" value="Glycos_transf_1"/>
    <property type="match status" value="1"/>
</dbReference>
<dbReference type="CDD" id="cd03809">
    <property type="entry name" value="GT4_MtfB-like"/>
    <property type="match status" value="1"/>
</dbReference>
<feature type="domain" description="Glycosyl transferase family 1" evidence="2">
    <location>
        <begin position="192"/>
        <end position="336"/>
    </location>
</feature>
<reference evidence="4" key="1">
    <citation type="journal article" date="2014" name="Int. J. Syst. Evol. Microbiol.">
        <title>Complete genome of a new Firmicutes species belonging to the dominant human colonic microbiota ('Ruminococcus bicirculans') reveals two chromosomes and a selective capacity to utilize plant glucans.</title>
        <authorList>
            <consortium name="NISC Comparative Sequencing Program"/>
            <person name="Wegmann U."/>
            <person name="Louis P."/>
            <person name="Goesmann A."/>
            <person name="Henrissat B."/>
            <person name="Duncan S.H."/>
            <person name="Flint H.J."/>
        </authorList>
    </citation>
    <scope>NUCLEOTIDE SEQUENCE</scope>
    <source>
        <strain evidence="4">VKM B-1499</strain>
    </source>
</reference>
<gene>
    <name evidence="4" type="ORF">GCM10017620_07800</name>
</gene>
<accession>A0ABQ5T5H0</accession>
<dbReference type="EMBL" id="BSFD01000002">
    <property type="protein sequence ID" value="GLK47807.1"/>
    <property type="molecule type" value="Genomic_DNA"/>
</dbReference>
<organism evidence="4 5">
    <name type="scientific">Brevundimonas intermedia</name>
    <dbReference type="NCBI Taxonomy" id="74315"/>
    <lineage>
        <taxon>Bacteria</taxon>
        <taxon>Pseudomonadati</taxon>
        <taxon>Pseudomonadota</taxon>
        <taxon>Alphaproteobacteria</taxon>
        <taxon>Caulobacterales</taxon>
        <taxon>Caulobacteraceae</taxon>
        <taxon>Brevundimonas</taxon>
    </lineage>
</organism>
<evidence type="ECO:0000313" key="4">
    <source>
        <dbReference type="EMBL" id="GLK47807.1"/>
    </source>
</evidence>
<dbReference type="SUPFAM" id="SSF53756">
    <property type="entry name" value="UDP-Glycosyltransferase/glycogen phosphorylase"/>
    <property type="match status" value="1"/>
</dbReference>
<evidence type="ECO:0000313" key="5">
    <source>
        <dbReference type="Proteomes" id="UP001143509"/>
    </source>
</evidence>
<comment type="caution">
    <text evidence="4">The sequence shown here is derived from an EMBL/GenBank/DDBJ whole genome shotgun (WGS) entry which is preliminary data.</text>
</comment>
<keyword evidence="5" id="KW-1185">Reference proteome</keyword>
<dbReference type="Gene3D" id="3.40.50.2000">
    <property type="entry name" value="Glycogen Phosphorylase B"/>
    <property type="match status" value="2"/>
</dbReference>
<dbReference type="Proteomes" id="UP001143509">
    <property type="component" value="Unassembled WGS sequence"/>
</dbReference>
<sequence>MRAAGPLVAEPSVFINGRFLTQSLSGVQRYAREIVRALDRRPGAGARYVLLTPQGADASDLDLQSIPVRPVRGGRGHLWEQTALAWAARHGQLLSLGGAGPILHPRQRVVIHDAAVFRHPGHFRRGYAAFHRGLGRLLAARAALTTVSKFSRDELASVLNRPASSITVVPNGADHLARTAPDDRVRSMLGLSGRPYFVALGNLAPNKNIAVMIRALRRLPDPDLRLVLIGANAPAVFDRSAPPPDPRIHFAGRRTDAEVAALLRGARALIFASLYEGFGIPPLEAFAQDCPVIASNIPAVREVCGDAPDYFDPHDDAALADCMARLSRTESTPRRLLQARARLAFYTWAGSARRLEALLAEDRLANTSR</sequence>
<feature type="domain" description="Glycosyltransferase subfamily 4-like N-terminal" evidence="3">
    <location>
        <begin position="25"/>
        <end position="174"/>
    </location>
</feature>
<dbReference type="InterPro" id="IPR028098">
    <property type="entry name" value="Glyco_trans_4-like_N"/>
</dbReference>
<evidence type="ECO:0000259" key="2">
    <source>
        <dbReference type="Pfam" id="PF00534"/>
    </source>
</evidence>
<dbReference type="Pfam" id="PF13439">
    <property type="entry name" value="Glyco_transf_4"/>
    <property type="match status" value="1"/>
</dbReference>
<dbReference type="GO" id="GO:0016740">
    <property type="term" value="F:transferase activity"/>
    <property type="evidence" value="ECO:0007669"/>
    <property type="project" value="UniProtKB-KW"/>
</dbReference>
<protein>
    <submittedName>
        <fullName evidence="4">Glycosyl transferase</fullName>
    </submittedName>
</protein>
<evidence type="ECO:0000259" key="3">
    <source>
        <dbReference type="Pfam" id="PF13439"/>
    </source>
</evidence>
<name>A0ABQ5T5H0_9CAUL</name>
<evidence type="ECO:0000256" key="1">
    <source>
        <dbReference type="ARBA" id="ARBA00022679"/>
    </source>
</evidence>